<keyword evidence="5 7" id="KW-0472">Membrane</keyword>
<feature type="transmembrane region" description="Helical" evidence="7">
    <location>
        <begin position="379"/>
        <end position="404"/>
    </location>
</feature>
<feature type="transmembrane region" description="Helical" evidence="7">
    <location>
        <begin position="346"/>
        <end position="367"/>
    </location>
</feature>
<evidence type="ECO:0000256" key="1">
    <source>
        <dbReference type="ARBA" id="ARBA00004141"/>
    </source>
</evidence>
<dbReference type="CDD" id="cd10336">
    <property type="entry name" value="SLC6sbd_Tyt1-Like"/>
    <property type="match status" value="1"/>
</dbReference>
<dbReference type="InterPro" id="IPR047218">
    <property type="entry name" value="YocR/YhdH-like"/>
</dbReference>
<feature type="transmembrane region" description="Helical" evidence="7">
    <location>
        <begin position="38"/>
        <end position="59"/>
    </location>
</feature>
<feature type="transmembrane region" description="Helical" evidence="7">
    <location>
        <begin position="433"/>
        <end position="453"/>
    </location>
</feature>
<feature type="transmembrane region" description="Helical" evidence="7">
    <location>
        <begin position="97"/>
        <end position="115"/>
    </location>
</feature>
<dbReference type="PRINTS" id="PR00176">
    <property type="entry name" value="NANEUSMPORT"/>
</dbReference>
<feature type="transmembrane region" description="Helical" evidence="7">
    <location>
        <begin position="177"/>
        <end position="196"/>
    </location>
</feature>
<reference evidence="8 9" key="1">
    <citation type="submission" date="2021-03" db="EMBL/GenBank/DDBJ databases">
        <title>Succinivibrio sp. nov. isolated from feces of cow.</title>
        <authorList>
            <person name="Choi J.-Y."/>
        </authorList>
    </citation>
    <scope>NUCLEOTIDE SEQUENCE [LARGE SCALE GENOMIC DNA]</scope>
    <source>
        <strain evidence="8 9">AGMB01872</strain>
    </source>
</reference>
<accession>A0ABS7DE56</accession>
<dbReference type="EMBL" id="JAGFNY010000002">
    <property type="protein sequence ID" value="MBW7569513.1"/>
    <property type="molecule type" value="Genomic_DNA"/>
</dbReference>
<feature type="transmembrane region" description="Helical" evidence="7">
    <location>
        <begin position="218"/>
        <end position="243"/>
    </location>
</feature>
<evidence type="ECO:0000256" key="3">
    <source>
        <dbReference type="ARBA" id="ARBA00022692"/>
    </source>
</evidence>
<evidence type="ECO:0000256" key="7">
    <source>
        <dbReference type="SAM" id="Phobius"/>
    </source>
</evidence>
<gene>
    <name evidence="8" type="ORF">J5V48_01220</name>
</gene>
<comment type="caution">
    <text evidence="8">The sequence shown here is derived from an EMBL/GenBank/DDBJ whole genome shotgun (WGS) entry which is preliminary data.</text>
</comment>
<dbReference type="PROSITE" id="PS50267">
    <property type="entry name" value="NA_NEUROTRAN_SYMP_3"/>
    <property type="match status" value="1"/>
</dbReference>
<evidence type="ECO:0000313" key="9">
    <source>
        <dbReference type="Proteomes" id="UP000731465"/>
    </source>
</evidence>
<dbReference type="PANTHER" id="PTHR42948">
    <property type="entry name" value="TRANSPORTER"/>
    <property type="match status" value="1"/>
</dbReference>
<dbReference type="PROSITE" id="PS00610">
    <property type="entry name" value="NA_NEUROTRAN_SYMP_1"/>
    <property type="match status" value="1"/>
</dbReference>
<name>A0ABS7DE56_9GAMM</name>
<dbReference type="SUPFAM" id="SSF161070">
    <property type="entry name" value="SNF-like"/>
    <property type="match status" value="1"/>
</dbReference>
<keyword evidence="6" id="KW-0769">Symport</keyword>
<comment type="similarity">
    <text evidence="6">Belongs to the sodium:neurotransmitter symporter (SNF) (TC 2.A.22) family.</text>
</comment>
<dbReference type="NCBIfam" id="NF037979">
    <property type="entry name" value="Na_transp"/>
    <property type="match status" value="1"/>
</dbReference>
<evidence type="ECO:0000313" key="8">
    <source>
        <dbReference type="EMBL" id="MBW7569513.1"/>
    </source>
</evidence>
<dbReference type="InterPro" id="IPR000175">
    <property type="entry name" value="Na/ntran_symport"/>
</dbReference>
<keyword evidence="3 6" id="KW-0812">Transmembrane</keyword>
<feature type="transmembrane region" description="Helical" evidence="7">
    <location>
        <begin position="144"/>
        <end position="165"/>
    </location>
</feature>
<sequence length="457" mass="51419">MQREIFKTRLGFLLIASGCAVGIGNVWRFPFIVGQYGGAYFVLMYLFFLLLIGIPLLTIELSIGRRSRSSMAYCYEKLEDKGSYWHVNKWWQFSGNYFLMGFYVVVAGWMLYYFMSFAFNEIPHDIDRADAAKRFTELLASPSLMYSLVLVCVIFSYAVVALGVVKGVERITKPLMVILILLLITMAVRSFTLDGFSEGISFYLKPDLAKLENNFLEAVWAAMGQAFFTLSVGFGAIAIFGSYMSERHKILNEAIFIAVFDTLVAFLSGLVIFPACFTYGISPDSGPNLLYLTMTVVFSHMTFGTFWGSLFFLFMLIAAISTMIAVFESSIAGTIELLKVKRLTAVIINFVVIITLCLLPLLGYNLLSDVKLVNGRFDLLGFFDFLVSNNIMPIGSLVFVLFVVSKSGMKFEKYIEECNIGKGFNMSLKLKNYYKFVLTPIVTAVLLLGYYSLFFKG</sequence>
<keyword evidence="9" id="KW-1185">Reference proteome</keyword>
<dbReference type="PANTHER" id="PTHR42948:SF1">
    <property type="entry name" value="TRANSPORTER"/>
    <property type="match status" value="1"/>
</dbReference>
<protein>
    <recommendedName>
        <fullName evidence="6">Transporter</fullName>
    </recommendedName>
</protein>
<dbReference type="Proteomes" id="UP000731465">
    <property type="component" value="Unassembled WGS sequence"/>
</dbReference>
<feature type="transmembrane region" description="Helical" evidence="7">
    <location>
        <begin position="255"/>
        <end position="281"/>
    </location>
</feature>
<organism evidence="8 9">
    <name type="scientific">Succinivibrio faecicola</name>
    <dbReference type="NCBI Taxonomy" id="2820300"/>
    <lineage>
        <taxon>Bacteria</taxon>
        <taxon>Pseudomonadati</taxon>
        <taxon>Pseudomonadota</taxon>
        <taxon>Gammaproteobacteria</taxon>
        <taxon>Aeromonadales</taxon>
        <taxon>Succinivibrionaceae</taxon>
        <taxon>Succinivibrio</taxon>
    </lineage>
</organism>
<keyword evidence="2 6" id="KW-0813">Transport</keyword>
<evidence type="ECO:0000256" key="4">
    <source>
        <dbReference type="ARBA" id="ARBA00022989"/>
    </source>
</evidence>
<keyword evidence="4 7" id="KW-1133">Transmembrane helix</keyword>
<proteinExistence type="inferred from homology"/>
<evidence type="ECO:0000256" key="6">
    <source>
        <dbReference type="RuleBase" id="RU003732"/>
    </source>
</evidence>
<evidence type="ECO:0000256" key="2">
    <source>
        <dbReference type="ARBA" id="ARBA00022448"/>
    </source>
</evidence>
<evidence type="ECO:0000256" key="5">
    <source>
        <dbReference type="ARBA" id="ARBA00023136"/>
    </source>
</evidence>
<dbReference type="RefSeq" id="WP_219936128.1">
    <property type="nucleotide sequence ID" value="NZ_JAGFNY010000002.1"/>
</dbReference>
<dbReference type="InterPro" id="IPR037272">
    <property type="entry name" value="SNS_sf"/>
</dbReference>
<feature type="transmembrane region" description="Helical" evidence="7">
    <location>
        <begin position="301"/>
        <end position="326"/>
    </location>
</feature>
<comment type="subcellular location">
    <subcellularLocation>
        <location evidence="1">Membrane</location>
        <topology evidence="1">Multi-pass membrane protein</topology>
    </subcellularLocation>
</comment>
<dbReference type="Pfam" id="PF00209">
    <property type="entry name" value="SNF"/>
    <property type="match status" value="2"/>
</dbReference>